<dbReference type="EMBL" id="KI294884">
    <property type="protein sequence ID" value="ESA03661.1"/>
    <property type="molecule type" value="Genomic_DNA"/>
</dbReference>
<proteinExistence type="predicted"/>
<dbReference type="AlphaFoldDB" id="U9TJY7"/>
<sequence length="225" mass="26377">MQLILETYLNSPPSRDTSVSLKTRNTRGSRLLTTGHFEFNYSETVKNVHNYFKERKASAWYIQDYMEWDWTELDFVQAFTLFTDTLLNQLIATGPVRAFCTDYLAWFKSHYNPAGTRYTLMKPVPFRIIATRVSRNFRDFKVSIIWRNFRDFKNSTNFTNSTANFSGSNTRDPLRKGNFNGDILSLFRVIDISKTIEDLSEEIGEEFAKKCHRCEILTLKCGHLR</sequence>
<organism evidence="1">
    <name type="scientific">Rhizophagus irregularis (strain DAOM 181602 / DAOM 197198 / MUCL 43194)</name>
    <name type="common">Arbuscular mycorrhizal fungus</name>
    <name type="synonym">Glomus intraradices</name>
    <dbReference type="NCBI Taxonomy" id="747089"/>
    <lineage>
        <taxon>Eukaryota</taxon>
        <taxon>Fungi</taxon>
        <taxon>Fungi incertae sedis</taxon>
        <taxon>Mucoromycota</taxon>
        <taxon>Glomeromycotina</taxon>
        <taxon>Glomeromycetes</taxon>
        <taxon>Glomerales</taxon>
        <taxon>Glomeraceae</taxon>
        <taxon>Rhizophagus</taxon>
    </lineage>
</organism>
<gene>
    <name evidence="1" type="ORF">GLOINDRAFT_85767</name>
</gene>
<reference evidence="1" key="1">
    <citation type="submission" date="2013-07" db="EMBL/GenBank/DDBJ databases">
        <title>The genome of an arbuscular mycorrhizal fungus provides insights into the evolution of the oldest plant symbiosis.</title>
        <authorList>
            <consortium name="DOE Joint Genome Institute"/>
            <person name="Tisserant E."/>
            <person name="Malbreil M."/>
            <person name="Kuo A."/>
            <person name="Kohler A."/>
            <person name="Symeonidi A."/>
            <person name="Balestrini R."/>
            <person name="Charron P."/>
            <person name="Duensing N."/>
            <person name="Frei-dit-Frey N."/>
            <person name="Gianinazzi-Pearson V."/>
            <person name="Gilbert B."/>
            <person name="Handa Y."/>
            <person name="Hijri M."/>
            <person name="Kaul R."/>
            <person name="Kawaguchi M."/>
            <person name="Krajinski F."/>
            <person name="Lammers P."/>
            <person name="Lapierre D."/>
            <person name="Masclaux F.G."/>
            <person name="Murat C."/>
            <person name="Morin E."/>
            <person name="Ndikumana S."/>
            <person name="Pagni M."/>
            <person name="Petitpierre D."/>
            <person name="Requena N."/>
            <person name="Rosikiewicz P."/>
            <person name="Riley R."/>
            <person name="Saito K."/>
            <person name="San Clemente H."/>
            <person name="Shapiro H."/>
            <person name="van Tuinen D."/>
            <person name="Becard G."/>
            <person name="Bonfante P."/>
            <person name="Paszkowski U."/>
            <person name="Shachar-Hill Y."/>
            <person name="Young J.P."/>
            <person name="Sanders I.R."/>
            <person name="Henrissat B."/>
            <person name="Rensing S.A."/>
            <person name="Grigoriev I.V."/>
            <person name="Corradi N."/>
            <person name="Roux C."/>
            <person name="Martin F."/>
        </authorList>
    </citation>
    <scope>NUCLEOTIDE SEQUENCE</scope>
    <source>
        <strain evidence="1">DAOM 197198</strain>
    </source>
</reference>
<evidence type="ECO:0000313" key="1">
    <source>
        <dbReference type="EMBL" id="ESA03661.1"/>
    </source>
</evidence>
<dbReference type="VEuPathDB" id="FungiDB:RhiirFUN_001640"/>
<protein>
    <submittedName>
        <fullName evidence="1">Uncharacterized protein</fullName>
    </submittedName>
</protein>
<dbReference type="VEuPathDB" id="FungiDB:RhiirFUN_001641"/>
<name>U9TJY7_RHIID</name>
<accession>U9TJY7</accession>
<dbReference type="HOGENOM" id="CLU_1230474_0_0_1"/>